<evidence type="ECO:0000256" key="1">
    <source>
        <dbReference type="ARBA" id="ARBA00004707"/>
    </source>
</evidence>
<organism evidence="8 9">
    <name type="scientific">Corynebacterium incognita</name>
    <dbReference type="NCBI Taxonomy" id="2754725"/>
    <lineage>
        <taxon>Bacteria</taxon>
        <taxon>Bacillati</taxon>
        <taxon>Actinomycetota</taxon>
        <taxon>Actinomycetes</taxon>
        <taxon>Mycobacteriales</taxon>
        <taxon>Corynebacteriaceae</taxon>
        <taxon>Corynebacterium</taxon>
    </lineage>
</organism>
<name>A0A7G7CPP1_9CORY</name>
<feature type="region of interest" description="Disordered" evidence="7">
    <location>
        <begin position="1"/>
        <end position="23"/>
    </location>
</feature>
<proteinExistence type="inferred from homology"/>
<evidence type="ECO:0000256" key="4">
    <source>
        <dbReference type="ARBA" id="ARBA00022499"/>
    </source>
</evidence>
<dbReference type="GO" id="GO:0019941">
    <property type="term" value="P:modification-dependent protein catabolic process"/>
    <property type="evidence" value="ECO:0007669"/>
    <property type="project" value="InterPro"/>
</dbReference>
<keyword evidence="5" id="KW-0833">Ubl conjugation pathway</keyword>
<evidence type="ECO:0000313" key="9">
    <source>
        <dbReference type="Proteomes" id="UP000515743"/>
    </source>
</evidence>
<evidence type="ECO:0000313" key="8">
    <source>
        <dbReference type="EMBL" id="QNE89557.1"/>
    </source>
</evidence>
<dbReference type="GO" id="GO:0070628">
    <property type="term" value="F:proteasome binding"/>
    <property type="evidence" value="ECO:0007669"/>
    <property type="project" value="InterPro"/>
</dbReference>
<reference evidence="8 9" key="1">
    <citation type="submission" date="2020-07" db="EMBL/GenBank/DDBJ databases">
        <title>Complete genome and description of Corynebacterium incognita strain Marseille-Q3630 sp. nov.</title>
        <authorList>
            <person name="Boxberger M."/>
        </authorList>
    </citation>
    <scope>NUCLEOTIDE SEQUENCE [LARGE SCALE GENOMIC DNA]</scope>
    <source>
        <strain evidence="8 9">Marseille-Q3630</strain>
    </source>
</reference>
<dbReference type="NCBIfam" id="TIGR03687">
    <property type="entry name" value="pupylate_cterm"/>
    <property type="match status" value="1"/>
</dbReference>
<dbReference type="Pfam" id="PF05639">
    <property type="entry name" value="Pup"/>
    <property type="match status" value="1"/>
</dbReference>
<dbReference type="InterPro" id="IPR008515">
    <property type="entry name" value="Ubiquitin-like_Pup"/>
</dbReference>
<keyword evidence="4" id="KW-1017">Isopeptide bond</keyword>
<dbReference type="RefSeq" id="WP_185175931.1">
    <property type="nucleotide sequence ID" value="NZ_CP059404.1"/>
</dbReference>
<protein>
    <recommendedName>
        <fullName evidence="3">Prokaryotic ubiquitin-like protein Pup</fullName>
    </recommendedName>
    <alternativeName>
        <fullName evidence="6">Bacterial ubiquitin-like modifier</fullName>
    </alternativeName>
</protein>
<dbReference type="UniPathway" id="UPA00997"/>
<dbReference type="KEGG" id="cik:H0194_00310"/>
<dbReference type="EMBL" id="CP059404">
    <property type="protein sequence ID" value="QNE89557.1"/>
    <property type="molecule type" value="Genomic_DNA"/>
</dbReference>
<dbReference type="AlphaFoldDB" id="A0A7G7CPP1"/>
<evidence type="ECO:0000256" key="7">
    <source>
        <dbReference type="SAM" id="MobiDB-lite"/>
    </source>
</evidence>
<dbReference type="GO" id="GO:0010498">
    <property type="term" value="P:proteasomal protein catabolic process"/>
    <property type="evidence" value="ECO:0007669"/>
    <property type="project" value="InterPro"/>
</dbReference>
<dbReference type="GO" id="GO:0070490">
    <property type="term" value="P:protein pupylation"/>
    <property type="evidence" value="ECO:0007669"/>
    <property type="project" value="InterPro"/>
</dbReference>
<dbReference type="GO" id="GO:0031386">
    <property type="term" value="F:protein tag activity"/>
    <property type="evidence" value="ECO:0007669"/>
    <property type="project" value="InterPro"/>
</dbReference>
<accession>A0A7G7CPP1</accession>
<comment type="pathway">
    <text evidence="1">Protein degradation; proteasomal Pup-dependent pathway.</text>
</comment>
<sequence length="63" mass="6579">MSSKQVHAQGSTGDSAAETPVESTTQFVYGTAADTDALLDEIDGLLEGDAEEFVNNFVQKGGQ</sequence>
<evidence type="ECO:0000256" key="3">
    <source>
        <dbReference type="ARBA" id="ARBA00016748"/>
    </source>
</evidence>
<gene>
    <name evidence="8" type="ORF">H0194_00310</name>
</gene>
<comment type="similarity">
    <text evidence="2">Belongs to the prokaryotic ubiquitin-like protein family.</text>
</comment>
<evidence type="ECO:0000256" key="2">
    <source>
        <dbReference type="ARBA" id="ARBA00010616"/>
    </source>
</evidence>
<dbReference type="Proteomes" id="UP000515743">
    <property type="component" value="Chromosome"/>
</dbReference>
<evidence type="ECO:0000256" key="5">
    <source>
        <dbReference type="ARBA" id="ARBA00022786"/>
    </source>
</evidence>
<evidence type="ECO:0000256" key="6">
    <source>
        <dbReference type="ARBA" id="ARBA00032321"/>
    </source>
</evidence>
<keyword evidence="9" id="KW-1185">Reference proteome</keyword>
<feature type="compositionally biased region" description="Polar residues" evidence="7">
    <location>
        <begin position="1"/>
        <end position="14"/>
    </location>
</feature>